<dbReference type="AlphaFoldDB" id="A0A8A3P206"/>
<protein>
    <submittedName>
        <fullName evidence="1">Uncharacterized protein</fullName>
    </submittedName>
</protein>
<gene>
    <name evidence="1" type="ORF">DSL72_001432</name>
</gene>
<dbReference type="EMBL" id="CP063406">
    <property type="protein sequence ID" value="QSZ31863.1"/>
    <property type="molecule type" value="Genomic_DNA"/>
</dbReference>
<dbReference type="OrthoDB" id="10463918at2759"/>
<name>A0A8A3P206_9HELO</name>
<organism evidence="1 2">
    <name type="scientific">Monilinia vaccinii-corymbosi</name>
    <dbReference type="NCBI Taxonomy" id="61207"/>
    <lineage>
        <taxon>Eukaryota</taxon>
        <taxon>Fungi</taxon>
        <taxon>Dikarya</taxon>
        <taxon>Ascomycota</taxon>
        <taxon>Pezizomycotina</taxon>
        <taxon>Leotiomycetes</taxon>
        <taxon>Helotiales</taxon>
        <taxon>Sclerotiniaceae</taxon>
        <taxon>Monilinia</taxon>
    </lineage>
</organism>
<proteinExistence type="predicted"/>
<evidence type="ECO:0000313" key="2">
    <source>
        <dbReference type="Proteomes" id="UP000672032"/>
    </source>
</evidence>
<accession>A0A8A3P206</accession>
<keyword evidence="2" id="KW-1185">Reference proteome</keyword>
<reference evidence="1" key="1">
    <citation type="submission" date="2020-10" db="EMBL/GenBank/DDBJ databases">
        <title>Genome Sequence of Monilinia vaccinii-corymbosi Sheds Light on Mummy Berry Disease Infection of Blueberry and Mating Type.</title>
        <authorList>
            <person name="Yow A.G."/>
            <person name="Zhang Y."/>
            <person name="Bansal K."/>
            <person name="Eacker S.M."/>
            <person name="Sullivan S."/>
            <person name="Liachko I."/>
            <person name="Cubeta M.A."/>
            <person name="Rollins J.A."/>
            <person name="Ashrafi H."/>
        </authorList>
    </citation>
    <scope>NUCLEOTIDE SEQUENCE</scope>
    <source>
        <strain evidence="1">RL-1</strain>
    </source>
</reference>
<evidence type="ECO:0000313" key="1">
    <source>
        <dbReference type="EMBL" id="QSZ31863.1"/>
    </source>
</evidence>
<sequence>MSCARRAVSGPRCLHHESTRKLAEDGLSSDPSQTATATSTILIARAKVHAEIHTSIQSASVLLAVAHLQPPDHVLDSACDEGLVSVFPGPSPSIAQSQKCLTIVMYLPGRSPPEMLQSPTCSKANGQTLAVQELEVHMDGTWVVTRVVDVVRLELFIAEMGASAGYGLHDRELRRVAGWNGRKLEERTRKTADSAFK</sequence>
<dbReference type="Proteomes" id="UP000672032">
    <property type="component" value="Chromosome 2"/>
</dbReference>